<dbReference type="EMBL" id="BGPR01017451">
    <property type="protein sequence ID" value="GBN76209.1"/>
    <property type="molecule type" value="Genomic_DNA"/>
</dbReference>
<sequence length="130" mass="15062">MLLTCSMSSPEQLWIDHNENLSEDMLHQARIQQQNMDLYYCDVIFNKDLIDIEDKIILLCVSDIKGFGLPQTSPNRDSVLLSEERTERNYDTDVLTAYIEQNEPKMVQDQKEAFDKITIKHKKGAVRSAP</sequence>
<accession>A0A4Y2RLS1</accession>
<dbReference type="OrthoDB" id="1728974at2759"/>
<organism evidence="1 2">
    <name type="scientific">Araneus ventricosus</name>
    <name type="common">Orbweaver spider</name>
    <name type="synonym">Epeira ventricosa</name>
    <dbReference type="NCBI Taxonomy" id="182803"/>
    <lineage>
        <taxon>Eukaryota</taxon>
        <taxon>Metazoa</taxon>
        <taxon>Ecdysozoa</taxon>
        <taxon>Arthropoda</taxon>
        <taxon>Chelicerata</taxon>
        <taxon>Arachnida</taxon>
        <taxon>Araneae</taxon>
        <taxon>Araneomorphae</taxon>
        <taxon>Entelegynae</taxon>
        <taxon>Araneoidea</taxon>
        <taxon>Araneidae</taxon>
        <taxon>Araneus</taxon>
    </lineage>
</organism>
<keyword evidence="2" id="KW-1185">Reference proteome</keyword>
<reference evidence="1 2" key="1">
    <citation type="journal article" date="2019" name="Sci. Rep.">
        <title>Orb-weaving spider Araneus ventricosus genome elucidates the spidroin gene catalogue.</title>
        <authorList>
            <person name="Kono N."/>
            <person name="Nakamura H."/>
            <person name="Ohtoshi R."/>
            <person name="Moran D.A.P."/>
            <person name="Shinohara A."/>
            <person name="Yoshida Y."/>
            <person name="Fujiwara M."/>
            <person name="Mori M."/>
            <person name="Tomita M."/>
            <person name="Arakawa K."/>
        </authorList>
    </citation>
    <scope>NUCLEOTIDE SEQUENCE [LARGE SCALE GENOMIC DNA]</scope>
</reference>
<protein>
    <submittedName>
        <fullName evidence="1">Uncharacterized protein</fullName>
    </submittedName>
</protein>
<name>A0A4Y2RLS1_ARAVE</name>
<evidence type="ECO:0000313" key="2">
    <source>
        <dbReference type="Proteomes" id="UP000499080"/>
    </source>
</evidence>
<dbReference type="Proteomes" id="UP000499080">
    <property type="component" value="Unassembled WGS sequence"/>
</dbReference>
<evidence type="ECO:0000313" key="1">
    <source>
        <dbReference type="EMBL" id="GBN76209.1"/>
    </source>
</evidence>
<proteinExistence type="predicted"/>
<gene>
    <name evidence="1" type="ORF">AVEN_195714_1</name>
</gene>
<dbReference type="AlphaFoldDB" id="A0A4Y2RLS1"/>
<comment type="caution">
    <text evidence="1">The sequence shown here is derived from an EMBL/GenBank/DDBJ whole genome shotgun (WGS) entry which is preliminary data.</text>
</comment>